<evidence type="ECO:0000256" key="8">
    <source>
        <dbReference type="ARBA" id="ARBA00023098"/>
    </source>
</evidence>
<dbReference type="PROSITE" id="PS52004">
    <property type="entry name" value="KS3_2"/>
    <property type="match status" value="1"/>
</dbReference>
<dbReference type="GO" id="GO:0004315">
    <property type="term" value="F:3-oxoacyl-[acyl-carrier-protein] synthase activity"/>
    <property type="evidence" value="ECO:0007669"/>
    <property type="project" value="UniProtKB-UniRule"/>
</dbReference>
<dbReference type="NCBIfam" id="NF005589">
    <property type="entry name" value="PRK07314.1"/>
    <property type="match status" value="1"/>
</dbReference>
<comment type="function">
    <text evidence="11">Involved in the type II fatty acid elongation cycle. Catalyzes the elongation of a wide range of acyl-ACP by the addition of two carbons from malonyl-ACP to an acyl acceptor. Can efficiently catalyze the conversion of palmitoleoyl-ACP (cis-hexadec-9-enoyl-ACP) to cis-vaccenoyl-ACP (cis-octadec-11-enoyl-ACP), an essential step in the thermal regulation of fatty acid composition.</text>
</comment>
<evidence type="ECO:0000313" key="15">
    <source>
        <dbReference type="EMBL" id="KAA9132012.1"/>
    </source>
</evidence>
<dbReference type="EC" id="2.3.1.179" evidence="3 11"/>
<dbReference type="PANTHER" id="PTHR11712">
    <property type="entry name" value="POLYKETIDE SYNTHASE-RELATED"/>
    <property type="match status" value="1"/>
</dbReference>
<keyword evidence="16" id="KW-1185">Reference proteome</keyword>
<protein>
    <recommendedName>
        <fullName evidence="4 11">3-oxoacyl-[acyl-carrier-protein] synthase 2</fullName>
        <ecNumber evidence="3 11">2.3.1.179</ecNumber>
    </recommendedName>
</protein>
<name>A0A5N0TAL3_9GAMM</name>
<dbReference type="Pfam" id="PF02801">
    <property type="entry name" value="Ketoacyl-synt_C"/>
    <property type="match status" value="1"/>
</dbReference>
<feature type="domain" description="Ketosynthase family 3 (KS3)" evidence="14">
    <location>
        <begin position="3"/>
        <end position="414"/>
    </location>
</feature>
<gene>
    <name evidence="15" type="primary">fabF</name>
    <name evidence="15" type="ORF">F3N42_07530</name>
</gene>
<dbReference type="InterPro" id="IPR016039">
    <property type="entry name" value="Thiolase-like"/>
</dbReference>
<dbReference type="InterPro" id="IPR000794">
    <property type="entry name" value="Beta-ketoacyl_synthase"/>
</dbReference>
<comment type="caution">
    <text evidence="15">The sequence shown here is derived from an EMBL/GenBank/DDBJ whole genome shotgun (WGS) entry which is preliminary data.</text>
</comment>
<dbReference type="InterPro" id="IPR014031">
    <property type="entry name" value="Ketoacyl_synth_C"/>
</dbReference>
<feature type="active site" description="For beta-ketoacyl synthase activity" evidence="12">
    <location>
        <position position="167"/>
    </location>
</feature>
<dbReference type="RefSeq" id="WP_150863802.1">
    <property type="nucleotide sequence ID" value="NZ_VYXP01000004.1"/>
</dbReference>
<evidence type="ECO:0000259" key="14">
    <source>
        <dbReference type="PROSITE" id="PS52004"/>
    </source>
</evidence>
<comment type="catalytic activity">
    <reaction evidence="11">
        <text>a fatty acyl-[ACP] + malonyl-[ACP] + H(+) = a 3-oxoacyl-[ACP] + holo-[ACP] + CO2</text>
        <dbReference type="Rhea" id="RHEA:22836"/>
        <dbReference type="Rhea" id="RHEA-COMP:9623"/>
        <dbReference type="Rhea" id="RHEA-COMP:9685"/>
        <dbReference type="Rhea" id="RHEA-COMP:9916"/>
        <dbReference type="Rhea" id="RHEA-COMP:14125"/>
        <dbReference type="ChEBI" id="CHEBI:15378"/>
        <dbReference type="ChEBI" id="CHEBI:16526"/>
        <dbReference type="ChEBI" id="CHEBI:64479"/>
        <dbReference type="ChEBI" id="CHEBI:78449"/>
        <dbReference type="ChEBI" id="CHEBI:78776"/>
        <dbReference type="ChEBI" id="CHEBI:138651"/>
    </reaction>
</comment>
<dbReference type="GO" id="GO:0006633">
    <property type="term" value="P:fatty acid biosynthetic process"/>
    <property type="evidence" value="ECO:0007669"/>
    <property type="project" value="UniProtKB-UniRule"/>
</dbReference>
<dbReference type="InterPro" id="IPR017568">
    <property type="entry name" value="3-oxoacyl-ACP_synth-2"/>
</dbReference>
<comment type="similarity">
    <text evidence="2 11 13">Belongs to the thiolase-like superfamily. Beta-ketoacyl-ACP synthases family.</text>
</comment>
<dbReference type="UniPathway" id="UPA00094"/>
<dbReference type="Proteomes" id="UP000325372">
    <property type="component" value="Unassembled WGS sequence"/>
</dbReference>
<dbReference type="CDD" id="cd00834">
    <property type="entry name" value="KAS_I_II"/>
    <property type="match status" value="1"/>
</dbReference>
<evidence type="ECO:0000256" key="3">
    <source>
        <dbReference type="ARBA" id="ARBA00012356"/>
    </source>
</evidence>
<dbReference type="Pfam" id="PF00109">
    <property type="entry name" value="ketoacyl-synt"/>
    <property type="match status" value="1"/>
</dbReference>
<evidence type="ECO:0000256" key="9">
    <source>
        <dbReference type="ARBA" id="ARBA00023160"/>
    </source>
</evidence>
<dbReference type="NCBIfam" id="NF004970">
    <property type="entry name" value="PRK06333.1"/>
    <property type="match status" value="1"/>
</dbReference>
<dbReference type="InterPro" id="IPR020841">
    <property type="entry name" value="PKS_Beta-ketoAc_synthase_dom"/>
</dbReference>
<keyword evidence="5 11" id="KW-0444">Lipid biosynthesis</keyword>
<keyword evidence="8" id="KW-0443">Lipid metabolism</keyword>
<dbReference type="InterPro" id="IPR014030">
    <property type="entry name" value="Ketoacyl_synth_N"/>
</dbReference>
<evidence type="ECO:0000256" key="6">
    <source>
        <dbReference type="ARBA" id="ARBA00022679"/>
    </source>
</evidence>
<evidence type="ECO:0000256" key="7">
    <source>
        <dbReference type="ARBA" id="ARBA00022832"/>
    </source>
</evidence>
<evidence type="ECO:0000256" key="4">
    <source>
        <dbReference type="ARBA" id="ARBA00014657"/>
    </source>
</evidence>
<dbReference type="FunFam" id="3.40.47.10:FF:000009">
    <property type="entry name" value="3-oxoacyl-[acyl-carrier-protein] synthase 2"/>
    <property type="match status" value="1"/>
</dbReference>
<dbReference type="SUPFAM" id="SSF53901">
    <property type="entry name" value="Thiolase-like"/>
    <property type="match status" value="2"/>
</dbReference>
<keyword evidence="7" id="KW-0276">Fatty acid metabolism</keyword>
<dbReference type="EMBL" id="VYXP01000004">
    <property type="protein sequence ID" value="KAA9132012.1"/>
    <property type="molecule type" value="Genomic_DNA"/>
</dbReference>
<comment type="pathway">
    <text evidence="1 11">Lipid metabolism; fatty acid biosynthesis.</text>
</comment>
<reference evidence="15 16" key="1">
    <citation type="submission" date="2019-09" db="EMBL/GenBank/DDBJ databases">
        <title>Wenzhouxiangella sp. Genome sequencing and assembly.</title>
        <authorList>
            <person name="Zhang R."/>
        </authorList>
    </citation>
    <scope>NUCLEOTIDE SEQUENCE [LARGE SCALE GENOMIC DNA]</scope>
    <source>
        <strain evidence="15 16">W260</strain>
    </source>
</reference>
<evidence type="ECO:0000256" key="10">
    <source>
        <dbReference type="ARBA" id="ARBA00023315"/>
    </source>
</evidence>
<evidence type="ECO:0000256" key="11">
    <source>
        <dbReference type="PIRNR" id="PIRNR000447"/>
    </source>
</evidence>
<evidence type="ECO:0000256" key="12">
    <source>
        <dbReference type="PIRSR" id="PIRSR000447-1"/>
    </source>
</evidence>
<comment type="catalytic activity">
    <reaction evidence="11">
        <text>(9Z)-hexadecenoyl-[ACP] + malonyl-[ACP] + H(+) = 3-oxo-(11Z)-octadecenoyl-[ACP] + holo-[ACP] + CO2</text>
        <dbReference type="Rhea" id="RHEA:55040"/>
        <dbReference type="Rhea" id="RHEA-COMP:9623"/>
        <dbReference type="Rhea" id="RHEA-COMP:9685"/>
        <dbReference type="Rhea" id="RHEA-COMP:10800"/>
        <dbReference type="Rhea" id="RHEA-COMP:14074"/>
        <dbReference type="ChEBI" id="CHEBI:15378"/>
        <dbReference type="ChEBI" id="CHEBI:16526"/>
        <dbReference type="ChEBI" id="CHEBI:64479"/>
        <dbReference type="ChEBI" id="CHEBI:78449"/>
        <dbReference type="ChEBI" id="CHEBI:83989"/>
        <dbReference type="ChEBI" id="CHEBI:138538"/>
        <dbReference type="EC" id="2.3.1.179"/>
    </reaction>
</comment>
<evidence type="ECO:0000256" key="5">
    <source>
        <dbReference type="ARBA" id="ARBA00022516"/>
    </source>
</evidence>
<accession>A0A5N0TAL3</accession>
<dbReference type="PROSITE" id="PS00606">
    <property type="entry name" value="KS3_1"/>
    <property type="match status" value="1"/>
</dbReference>
<dbReference type="InterPro" id="IPR018201">
    <property type="entry name" value="Ketoacyl_synth_AS"/>
</dbReference>
<dbReference type="AlphaFoldDB" id="A0A5N0TAL3"/>
<evidence type="ECO:0000256" key="1">
    <source>
        <dbReference type="ARBA" id="ARBA00005194"/>
    </source>
</evidence>
<sequence length="417" mass="43176">MSKRRVVVTGMGIVSPVGNTLKDAWSAITEGQSGIGEIQEFDASAMNTRIAGEIKDFEVTDWISPKDAKKFDKFVHYGMAASMMALADAGIDAEGEHGIPAPRIGAAVGAGIGGIRTIEKTTESYLNGGPRKVSPFFIPGSIVNMIGGYLSMQYNLQGPNIAIVTACTTATHNIGSAMRMIQYGDADVMVAGGAEYATTPTAIAGFGSARAMSTRNDDPHGASRPWDEGRDGFVLSNGAGVLVLEELEHAKARGANIYAEVKGFGMSGDAHHMTAPPEDGNGAARCMATALADAGMAPEDIDYINAHGTSTPLGDLAEARAVHTVFGHAADSIAVSSTKSMTGHLLGAAGGVEAIFSLLALRDGVLPPTINLENPSEGCDLDFVPNEARQAPVKAALSNSFGFGGTNGSLVFARLDD</sequence>
<organism evidence="15 16">
    <name type="scientific">Marinihelvus fidelis</name>
    <dbReference type="NCBI Taxonomy" id="2613842"/>
    <lineage>
        <taxon>Bacteria</taxon>
        <taxon>Pseudomonadati</taxon>
        <taxon>Pseudomonadota</taxon>
        <taxon>Gammaproteobacteria</taxon>
        <taxon>Chromatiales</taxon>
        <taxon>Wenzhouxiangellaceae</taxon>
        <taxon>Marinihelvus</taxon>
    </lineage>
</organism>
<dbReference type="SMART" id="SM00825">
    <property type="entry name" value="PKS_KS"/>
    <property type="match status" value="1"/>
</dbReference>
<dbReference type="PIRSF" id="PIRSF000447">
    <property type="entry name" value="KAS_II"/>
    <property type="match status" value="1"/>
</dbReference>
<keyword evidence="6 11" id="KW-0808">Transferase</keyword>
<dbReference type="Gene3D" id="3.40.47.10">
    <property type="match status" value="1"/>
</dbReference>
<evidence type="ECO:0000256" key="2">
    <source>
        <dbReference type="ARBA" id="ARBA00008467"/>
    </source>
</evidence>
<evidence type="ECO:0000256" key="13">
    <source>
        <dbReference type="RuleBase" id="RU003694"/>
    </source>
</evidence>
<dbReference type="NCBIfam" id="TIGR03150">
    <property type="entry name" value="fabF"/>
    <property type="match status" value="1"/>
</dbReference>
<evidence type="ECO:0000313" key="16">
    <source>
        <dbReference type="Proteomes" id="UP000325372"/>
    </source>
</evidence>
<keyword evidence="9 11" id="KW-0275">Fatty acid biosynthesis</keyword>
<proteinExistence type="inferred from homology"/>
<keyword evidence="10 11" id="KW-0012">Acyltransferase</keyword>
<dbReference type="PANTHER" id="PTHR11712:SF336">
    <property type="entry name" value="3-OXOACYL-[ACYL-CARRIER-PROTEIN] SYNTHASE, MITOCHONDRIAL"/>
    <property type="match status" value="1"/>
</dbReference>
<dbReference type="GO" id="GO:0005829">
    <property type="term" value="C:cytosol"/>
    <property type="evidence" value="ECO:0007669"/>
    <property type="project" value="TreeGrafter"/>
</dbReference>